<sequence length="62" mass="6602">GLPGPLYALSVGEGDREEITGREALLIYEPALHVPPLSWAECWGSNHTDRRGSSGPVTGESI</sequence>
<proteinExistence type="predicted"/>
<organism evidence="1 2">
    <name type="scientific">Pogonophryne albipinna</name>
    <dbReference type="NCBI Taxonomy" id="1090488"/>
    <lineage>
        <taxon>Eukaryota</taxon>
        <taxon>Metazoa</taxon>
        <taxon>Chordata</taxon>
        <taxon>Craniata</taxon>
        <taxon>Vertebrata</taxon>
        <taxon>Euteleostomi</taxon>
        <taxon>Actinopterygii</taxon>
        <taxon>Neopterygii</taxon>
        <taxon>Teleostei</taxon>
        <taxon>Neoteleostei</taxon>
        <taxon>Acanthomorphata</taxon>
        <taxon>Eupercaria</taxon>
        <taxon>Perciformes</taxon>
        <taxon>Notothenioidei</taxon>
        <taxon>Pogonophryne</taxon>
    </lineage>
</organism>
<reference evidence="1" key="1">
    <citation type="submission" date="2022-11" db="EMBL/GenBank/DDBJ databases">
        <title>Chromosome-level genome of Pogonophryne albipinna.</title>
        <authorList>
            <person name="Jo E."/>
        </authorList>
    </citation>
    <scope>NUCLEOTIDE SEQUENCE</scope>
    <source>
        <strain evidence="1">SGF0006</strain>
        <tissue evidence="1">Muscle</tissue>
    </source>
</reference>
<gene>
    <name evidence="1" type="ORF">JOQ06_025920</name>
</gene>
<keyword evidence="2" id="KW-1185">Reference proteome</keyword>
<name>A0AAD6F3C1_9TELE</name>
<dbReference type="EMBL" id="JAPTMU010000236">
    <property type="protein sequence ID" value="KAJ4919979.1"/>
    <property type="molecule type" value="Genomic_DNA"/>
</dbReference>
<dbReference type="Proteomes" id="UP001219934">
    <property type="component" value="Unassembled WGS sequence"/>
</dbReference>
<evidence type="ECO:0000313" key="2">
    <source>
        <dbReference type="Proteomes" id="UP001219934"/>
    </source>
</evidence>
<protein>
    <submittedName>
        <fullName evidence="1">Uncharacterized protein</fullName>
    </submittedName>
</protein>
<feature type="non-terminal residue" evidence="1">
    <location>
        <position position="1"/>
    </location>
</feature>
<accession>A0AAD6F3C1</accession>
<dbReference type="AlphaFoldDB" id="A0AAD6F3C1"/>
<evidence type="ECO:0000313" key="1">
    <source>
        <dbReference type="EMBL" id="KAJ4919979.1"/>
    </source>
</evidence>
<feature type="non-terminal residue" evidence="1">
    <location>
        <position position="62"/>
    </location>
</feature>
<comment type="caution">
    <text evidence="1">The sequence shown here is derived from an EMBL/GenBank/DDBJ whole genome shotgun (WGS) entry which is preliminary data.</text>
</comment>